<name>A0A0K8TUL3_EPIPO</name>
<dbReference type="InterPro" id="IPR002401">
    <property type="entry name" value="Cyt_P450_E_grp-I"/>
</dbReference>
<evidence type="ECO:0000256" key="2">
    <source>
        <dbReference type="ARBA" id="ARBA00004174"/>
    </source>
</evidence>
<dbReference type="Pfam" id="PF00067">
    <property type="entry name" value="p450"/>
    <property type="match status" value="1"/>
</dbReference>
<dbReference type="SUPFAM" id="SSF48264">
    <property type="entry name" value="Cytochrome P450"/>
    <property type="match status" value="1"/>
</dbReference>
<evidence type="ECO:0000256" key="9">
    <source>
        <dbReference type="ARBA" id="ARBA00022848"/>
    </source>
</evidence>
<dbReference type="PANTHER" id="PTHR24292">
    <property type="entry name" value="CYTOCHROME P450"/>
    <property type="match status" value="1"/>
</dbReference>
<evidence type="ECO:0000256" key="5">
    <source>
        <dbReference type="ARBA" id="ARBA00012109"/>
    </source>
</evidence>
<comment type="catalytic activity">
    <reaction evidence="14">
        <text>an organic molecule + reduced [NADPH--hemoprotein reductase] + O2 = an alcohol + oxidized [NADPH--hemoprotein reductase] + H2O + H(+)</text>
        <dbReference type="Rhea" id="RHEA:17149"/>
        <dbReference type="Rhea" id="RHEA-COMP:11964"/>
        <dbReference type="Rhea" id="RHEA-COMP:11965"/>
        <dbReference type="ChEBI" id="CHEBI:15377"/>
        <dbReference type="ChEBI" id="CHEBI:15378"/>
        <dbReference type="ChEBI" id="CHEBI:15379"/>
        <dbReference type="ChEBI" id="CHEBI:30879"/>
        <dbReference type="ChEBI" id="CHEBI:57618"/>
        <dbReference type="ChEBI" id="CHEBI:58210"/>
        <dbReference type="ChEBI" id="CHEBI:142491"/>
        <dbReference type="EC" id="1.14.14.1"/>
    </reaction>
</comment>
<dbReference type="PANTHER" id="PTHR24292:SF54">
    <property type="entry name" value="CYP9F3-RELATED"/>
    <property type="match status" value="1"/>
</dbReference>
<keyword evidence="8" id="KW-0256">Endoplasmic reticulum</keyword>
<evidence type="ECO:0000256" key="13">
    <source>
        <dbReference type="ARBA" id="ARBA00023136"/>
    </source>
</evidence>
<accession>A0A0K8TUL3</accession>
<dbReference type="GO" id="GO:0005506">
    <property type="term" value="F:iron ion binding"/>
    <property type="evidence" value="ECO:0007669"/>
    <property type="project" value="InterPro"/>
</dbReference>
<dbReference type="PRINTS" id="PR00385">
    <property type="entry name" value="P450"/>
</dbReference>
<reference evidence="18" key="1">
    <citation type="journal article" date="2015" name="PLoS ONE">
        <title>The Peripheral Olfactory Repertoire of the Lightbrown Apple Moth, Epiphyas postvittana.</title>
        <authorList>
            <person name="Corcoran J.A."/>
            <person name="Jordan M.D."/>
            <person name="Thrimawithana A.H."/>
            <person name="Crowhurst R.N."/>
            <person name="Newcomb R.D."/>
        </authorList>
    </citation>
    <scope>NUCLEOTIDE SEQUENCE</scope>
</reference>
<dbReference type="PROSITE" id="PS00086">
    <property type="entry name" value="CYTOCHROME_P450"/>
    <property type="match status" value="1"/>
</dbReference>
<evidence type="ECO:0000256" key="12">
    <source>
        <dbReference type="ARBA" id="ARBA00023033"/>
    </source>
</evidence>
<evidence type="ECO:0000256" key="6">
    <source>
        <dbReference type="ARBA" id="ARBA00022617"/>
    </source>
</evidence>
<feature type="signal peptide" evidence="17">
    <location>
        <begin position="1"/>
        <end position="22"/>
    </location>
</feature>
<dbReference type="InterPro" id="IPR017972">
    <property type="entry name" value="Cyt_P450_CS"/>
</dbReference>
<keyword evidence="10 16" id="KW-0560">Oxidoreductase</keyword>
<evidence type="ECO:0000256" key="4">
    <source>
        <dbReference type="ARBA" id="ARBA00010617"/>
    </source>
</evidence>
<keyword evidence="12 16" id="KW-0503">Monooxygenase</keyword>
<comment type="similarity">
    <text evidence="4 16">Belongs to the cytochrome P450 family.</text>
</comment>
<evidence type="ECO:0000256" key="14">
    <source>
        <dbReference type="ARBA" id="ARBA00047827"/>
    </source>
</evidence>
<dbReference type="GO" id="GO:0016712">
    <property type="term" value="F:oxidoreductase activity, acting on paired donors, with incorporation or reduction of molecular oxygen, reduced flavin or flavoprotein as one donor, and incorporation of one atom of oxygen"/>
    <property type="evidence" value="ECO:0007669"/>
    <property type="project" value="UniProtKB-EC"/>
</dbReference>
<evidence type="ECO:0000313" key="18">
    <source>
        <dbReference type="EMBL" id="JAI18172.1"/>
    </source>
</evidence>
<dbReference type="GO" id="GO:0020037">
    <property type="term" value="F:heme binding"/>
    <property type="evidence" value="ECO:0007669"/>
    <property type="project" value="InterPro"/>
</dbReference>
<keyword evidence="6 15" id="KW-0349">Heme</keyword>
<keyword evidence="7 15" id="KW-0479">Metal-binding</keyword>
<evidence type="ECO:0000256" key="7">
    <source>
        <dbReference type="ARBA" id="ARBA00022723"/>
    </source>
</evidence>
<dbReference type="EC" id="1.14.14.1" evidence="5"/>
<keyword evidence="9" id="KW-0492">Microsome</keyword>
<evidence type="ECO:0000256" key="8">
    <source>
        <dbReference type="ARBA" id="ARBA00022824"/>
    </source>
</evidence>
<comment type="subcellular location">
    <subcellularLocation>
        <location evidence="3">Endoplasmic reticulum membrane</location>
        <topology evidence="3">Peripheral membrane protein</topology>
    </subcellularLocation>
    <subcellularLocation>
        <location evidence="2">Microsome membrane</location>
        <topology evidence="2">Peripheral membrane protein</topology>
    </subcellularLocation>
</comment>
<feature type="binding site" description="axial binding residue" evidence="15">
    <location>
        <position position="457"/>
    </location>
    <ligand>
        <name>heme</name>
        <dbReference type="ChEBI" id="CHEBI:30413"/>
    </ligand>
    <ligandPart>
        <name>Fe</name>
        <dbReference type="ChEBI" id="CHEBI:18248"/>
    </ligandPart>
</feature>
<feature type="chain" id="PRO_5005520340" description="unspecific monooxygenase" evidence="17">
    <location>
        <begin position="23"/>
        <end position="513"/>
    </location>
</feature>
<organism evidence="18">
    <name type="scientific">Epiphyas postvittana</name>
    <name type="common">Light brown apple moth</name>
    <dbReference type="NCBI Taxonomy" id="65032"/>
    <lineage>
        <taxon>Eukaryota</taxon>
        <taxon>Metazoa</taxon>
        <taxon>Ecdysozoa</taxon>
        <taxon>Arthropoda</taxon>
        <taxon>Hexapoda</taxon>
        <taxon>Insecta</taxon>
        <taxon>Pterygota</taxon>
        <taxon>Neoptera</taxon>
        <taxon>Endopterygota</taxon>
        <taxon>Lepidoptera</taxon>
        <taxon>Glossata</taxon>
        <taxon>Ditrysia</taxon>
        <taxon>Tortricoidea</taxon>
        <taxon>Tortricidae</taxon>
        <taxon>Tortricinae</taxon>
        <taxon>Epiphyas</taxon>
    </lineage>
</organism>
<dbReference type="CDD" id="cd11056">
    <property type="entry name" value="CYP6-like"/>
    <property type="match status" value="1"/>
</dbReference>
<keyword evidence="11 15" id="KW-0408">Iron</keyword>
<keyword evidence="17" id="KW-0732">Signal</keyword>
<evidence type="ECO:0000256" key="15">
    <source>
        <dbReference type="PIRSR" id="PIRSR602401-1"/>
    </source>
</evidence>
<evidence type="ECO:0000256" key="11">
    <source>
        <dbReference type="ARBA" id="ARBA00023004"/>
    </source>
</evidence>
<keyword evidence="13" id="KW-0472">Membrane</keyword>
<dbReference type="GO" id="GO:0005789">
    <property type="term" value="C:endoplasmic reticulum membrane"/>
    <property type="evidence" value="ECO:0007669"/>
    <property type="project" value="UniProtKB-SubCell"/>
</dbReference>
<dbReference type="PRINTS" id="PR00463">
    <property type="entry name" value="EP450I"/>
</dbReference>
<protein>
    <recommendedName>
        <fullName evidence="5">unspecific monooxygenase</fullName>
        <ecNumber evidence="5">1.14.14.1</ecNumber>
    </recommendedName>
</protein>
<evidence type="ECO:0000256" key="3">
    <source>
        <dbReference type="ARBA" id="ARBA00004406"/>
    </source>
</evidence>
<evidence type="ECO:0000256" key="1">
    <source>
        <dbReference type="ARBA" id="ARBA00001971"/>
    </source>
</evidence>
<evidence type="ECO:0000256" key="17">
    <source>
        <dbReference type="SAM" id="SignalP"/>
    </source>
</evidence>
<dbReference type="FunFam" id="1.10.630.10:FF:000042">
    <property type="entry name" value="Cytochrome P450"/>
    <property type="match status" value="1"/>
</dbReference>
<proteinExistence type="inferred from homology"/>
<dbReference type="InterPro" id="IPR050476">
    <property type="entry name" value="Insect_CytP450_Detox"/>
</dbReference>
<sequence>MITIVCIAVMLVLVSLVHYSSKRKFEYWKKRCVPFEPPTPVFGNFSKYILLKEYWGRVTQALCRKYSKEPYFGVFFGTEPTLVVQDPELIKLITTKDFYYFNYREISDYTHKETNTQNLFFTQGDRWRVMRQNLTPLFSSAKMKNMFPLIETCGKTFESMLREETKKEPVMDIKTTMVRYAMACITSCVFGIDSDVMGKDSSKNPFIIMGDLVLESSKIRGFKMITRAMWPSIFYGLGFKLFPTEIDAFFDKLMTEVFEKRDYKSSARNDFVDLLLQLKKNQFLTGDKMTNDKTEKEKVSLEVTDQLLIAQCILFFAAGFETSASTMTFTLYELAKHEDVQKRVCEEVDEYLRKTGGKLAFDSLNELPYLEACVDEAMRLYPVLGVITREVVADYKLPTGLLLPRGLRVHLPVYHLHHSAEYFPDPEEYRPERFLPEQKKLIVPYTYMPFGEGHRICIGMRFAKIIMMVGMVTLLKNFNFRLADGMPQTLEFEATAIVTQATCPIRLKLIPRA</sequence>
<dbReference type="InterPro" id="IPR001128">
    <property type="entry name" value="Cyt_P450"/>
</dbReference>
<evidence type="ECO:0000256" key="16">
    <source>
        <dbReference type="RuleBase" id="RU000461"/>
    </source>
</evidence>
<evidence type="ECO:0000256" key="10">
    <source>
        <dbReference type="ARBA" id="ARBA00023002"/>
    </source>
</evidence>
<dbReference type="Gene3D" id="1.10.630.10">
    <property type="entry name" value="Cytochrome P450"/>
    <property type="match status" value="1"/>
</dbReference>
<dbReference type="InterPro" id="IPR036396">
    <property type="entry name" value="Cyt_P450_sf"/>
</dbReference>
<comment type="cofactor">
    <cofactor evidence="1 15">
        <name>heme</name>
        <dbReference type="ChEBI" id="CHEBI:30413"/>
    </cofactor>
</comment>
<dbReference type="EMBL" id="GCVX01000058">
    <property type="protein sequence ID" value="JAI18172.1"/>
    <property type="molecule type" value="Transcribed_RNA"/>
</dbReference>
<dbReference type="AlphaFoldDB" id="A0A0K8TUL3"/>